<dbReference type="SUPFAM" id="SSF56935">
    <property type="entry name" value="Porins"/>
    <property type="match status" value="1"/>
</dbReference>
<comment type="similarity">
    <text evidence="10">Belongs to the TonB-dependent receptor family.</text>
</comment>
<protein>
    <submittedName>
        <fullName evidence="14">Collagen-binding protein</fullName>
    </submittedName>
</protein>
<dbReference type="Gene3D" id="2.40.170.20">
    <property type="entry name" value="TonB-dependent receptor, beta-barrel domain"/>
    <property type="match status" value="1"/>
</dbReference>
<dbReference type="InterPro" id="IPR039426">
    <property type="entry name" value="TonB-dep_rcpt-like"/>
</dbReference>
<sequence length="781" mass="86845">MKKNILTFFFSCLSLLMQGLPLPAVAQARYTVSGTVRAKRSGENVIRATVAVSGQTVGVTTNEYGFFSLTLPEGEYSLVVSAVGLQSQMVAVELRKNLSLAVSLEEGATELKEVVVSAADRDRKLSGVQIGTERLTISTMRSLPVLLGERDVLKSVQLLPGVASAGDGNTGFYVRGGAADQNLILLDGTTVYNPSHLLGFFSTFNPDAVRDLTLYKGAMPPQYGGRLSSVADIRMNEGNNQGYHATATAGLLTVSGEVEGPIEKDRSSFLVAGRTTRINAALHASGDTTINRNDIGFYDLNAKLNFALGRRDHLYVSGYYGRDDLSVYNQFGLKWGNGIANLRWNHVVGARLFSNTTLAISNYSNQITGYVNSSKSPYTVDASLNDYSVKQEWEWYAGVGHTMRFGLGSIYHTIQPARLNAPPGTGLNDTTYQSRYGWENVLYAGDEWKATDRLTLSYGLRLTDFRVYGGGNFYHFDAAGNAKDTLHYRSGQPVVNYFNPEPRLAIGYELDDQSTLKASYNRNVQNVHLLTNSAASFPTDRWTLTTNNILPEIADQVSLGYYRETADRGYTWSLETYYKLMQHQIDFRTGANPELTDMVESELLYGKGRAYGVELELRKNKGKLTGWLSYTLSRSQLQIGGINDGRWYDATQDHTHNISVVGIYKPNPKWTFSADWVYYTGAAISYPSGKYEAGGRIVYYYAERNGYRMPAYHRLDLSATDELKKKKHFSEELVFSIYNAYDRLNAYFINFRQDPNDATQTQAVKTVLFGIVPSVAFTIKF</sequence>
<feature type="domain" description="TonB-dependent receptor plug" evidence="13">
    <location>
        <begin position="149"/>
        <end position="226"/>
    </location>
</feature>
<dbReference type="InterPro" id="IPR008969">
    <property type="entry name" value="CarboxyPept-like_regulatory"/>
</dbReference>
<dbReference type="Proteomes" id="UP000607559">
    <property type="component" value="Unassembled WGS sequence"/>
</dbReference>
<dbReference type="Gene3D" id="2.170.130.10">
    <property type="entry name" value="TonB-dependent receptor, plug domain"/>
    <property type="match status" value="1"/>
</dbReference>
<comment type="subcellular location">
    <subcellularLocation>
        <location evidence="1">Cell outer membrane</location>
        <topology evidence="1">Multi-pass membrane protein</topology>
    </subcellularLocation>
</comment>
<keyword evidence="5 11" id="KW-0732">Signal</keyword>
<evidence type="ECO:0000256" key="9">
    <source>
        <dbReference type="ARBA" id="ARBA00023237"/>
    </source>
</evidence>
<keyword evidence="4" id="KW-0812">Transmembrane</keyword>
<dbReference type="InterPro" id="IPR000531">
    <property type="entry name" value="Beta-barrel_TonB"/>
</dbReference>
<dbReference type="InterPro" id="IPR012910">
    <property type="entry name" value="Plug_dom"/>
</dbReference>
<organism evidence="14 15">
    <name type="scientific">Puia dinghuensis</name>
    <dbReference type="NCBI Taxonomy" id="1792502"/>
    <lineage>
        <taxon>Bacteria</taxon>
        <taxon>Pseudomonadati</taxon>
        <taxon>Bacteroidota</taxon>
        <taxon>Chitinophagia</taxon>
        <taxon>Chitinophagales</taxon>
        <taxon>Chitinophagaceae</taxon>
        <taxon>Puia</taxon>
    </lineage>
</organism>
<evidence type="ECO:0000256" key="8">
    <source>
        <dbReference type="ARBA" id="ARBA00023170"/>
    </source>
</evidence>
<keyword evidence="9" id="KW-0998">Cell outer membrane</keyword>
<dbReference type="Gene3D" id="2.60.40.1120">
    <property type="entry name" value="Carboxypeptidase-like, regulatory domain"/>
    <property type="match status" value="1"/>
</dbReference>
<keyword evidence="2" id="KW-0813">Transport</keyword>
<dbReference type="GO" id="GO:0015344">
    <property type="term" value="F:siderophore uptake transmembrane transporter activity"/>
    <property type="evidence" value="ECO:0007669"/>
    <property type="project" value="TreeGrafter"/>
</dbReference>
<evidence type="ECO:0000259" key="12">
    <source>
        <dbReference type="Pfam" id="PF00593"/>
    </source>
</evidence>
<comment type="caution">
    <text evidence="14">The sequence shown here is derived from an EMBL/GenBank/DDBJ whole genome shotgun (WGS) entry which is preliminary data.</text>
</comment>
<evidence type="ECO:0000256" key="4">
    <source>
        <dbReference type="ARBA" id="ARBA00022692"/>
    </source>
</evidence>
<dbReference type="EMBL" id="BMJC01000005">
    <property type="protein sequence ID" value="GGB18144.1"/>
    <property type="molecule type" value="Genomic_DNA"/>
</dbReference>
<evidence type="ECO:0000259" key="13">
    <source>
        <dbReference type="Pfam" id="PF07715"/>
    </source>
</evidence>
<evidence type="ECO:0000256" key="10">
    <source>
        <dbReference type="RuleBase" id="RU003357"/>
    </source>
</evidence>
<keyword evidence="15" id="KW-1185">Reference proteome</keyword>
<dbReference type="SUPFAM" id="SSF49464">
    <property type="entry name" value="Carboxypeptidase regulatory domain-like"/>
    <property type="match status" value="1"/>
</dbReference>
<evidence type="ECO:0000256" key="6">
    <source>
        <dbReference type="ARBA" id="ARBA00023077"/>
    </source>
</evidence>
<dbReference type="Pfam" id="PF07715">
    <property type="entry name" value="Plug"/>
    <property type="match status" value="1"/>
</dbReference>
<dbReference type="PANTHER" id="PTHR30069:SF29">
    <property type="entry name" value="HEMOGLOBIN AND HEMOGLOBIN-HAPTOGLOBIN-BINDING PROTEIN 1-RELATED"/>
    <property type="match status" value="1"/>
</dbReference>
<keyword evidence="8" id="KW-0675">Receptor</keyword>
<evidence type="ECO:0000313" key="14">
    <source>
        <dbReference type="EMBL" id="GGB18144.1"/>
    </source>
</evidence>
<dbReference type="AlphaFoldDB" id="A0A8J2UHE3"/>
<dbReference type="Pfam" id="PF00593">
    <property type="entry name" value="TonB_dep_Rec_b-barrel"/>
    <property type="match status" value="1"/>
</dbReference>
<keyword evidence="3" id="KW-1134">Transmembrane beta strand</keyword>
<keyword evidence="6 10" id="KW-0798">TonB box</keyword>
<dbReference type="PANTHER" id="PTHR30069">
    <property type="entry name" value="TONB-DEPENDENT OUTER MEMBRANE RECEPTOR"/>
    <property type="match status" value="1"/>
</dbReference>
<dbReference type="InterPro" id="IPR036942">
    <property type="entry name" value="Beta-barrel_TonB_sf"/>
</dbReference>
<feature type="chain" id="PRO_5035271175" evidence="11">
    <location>
        <begin position="27"/>
        <end position="781"/>
    </location>
</feature>
<evidence type="ECO:0000313" key="15">
    <source>
        <dbReference type="Proteomes" id="UP000607559"/>
    </source>
</evidence>
<gene>
    <name evidence="14" type="ORF">GCM10011511_47440</name>
</gene>
<evidence type="ECO:0000256" key="1">
    <source>
        <dbReference type="ARBA" id="ARBA00004571"/>
    </source>
</evidence>
<evidence type="ECO:0000256" key="11">
    <source>
        <dbReference type="SAM" id="SignalP"/>
    </source>
</evidence>
<keyword evidence="7 10" id="KW-0472">Membrane</keyword>
<keyword evidence="14" id="KW-0176">Collagen</keyword>
<evidence type="ECO:0000256" key="5">
    <source>
        <dbReference type="ARBA" id="ARBA00022729"/>
    </source>
</evidence>
<dbReference type="GO" id="GO:0044718">
    <property type="term" value="P:siderophore transmembrane transport"/>
    <property type="evidence" value="ECO:0007669"/>
    <property type="project" value="TreeGrafter"/>
</dbReference>
<proteinExistence type="inferred from homology"/>
<evidence type="ECO:0000256" key="3">
    <source>
        <dbReference type="ARBA" id="ARBA00022452"/>
    </source>
</evidence>
<dbReference type="Pfam" id="PF13715">
    <property type="entry name" value="CarbopepD_reg_2"/>
    <property type="match status" value="1"/>
</dbReference>
<evidence type="ECO:0000256" key="2">
    <source>
        <dbReference type="ARBA" id="ARBA00022448"/>
    </source>
</evidence>
<dbReference type="RefSeq" id="WP_229689066.1">
    <property type="nucleotide sequence ID" value="NZ_BMJC01000005.1"/>
</dbReference>
<reference evidence="14" key="2">
    <citation type="submission" date="2020-09" db="EMBL/GenBank/DDBJ databases">
        <authorList>
            <person name="Sun Q."/>
            <person name="Zhou Y."/>
        </authorList>
    </citation>
    <scope>NUCLEOTIDE SEQUENCE</scope>
    <source>
        <strain evidence="14">CGMCC 1.15448</strain>
    </source>
</reference>
<dbReference type="InterPro" id="IPR037066">
    <property type="entry name" value="Plug_dom_sf"/>
</dbReference>
<evidence type="ECO:0000256" key="7">
    <source>
        <dbReference type="ARBA" id="ARBA00023136"/>
    </source>
</evidence>
<feature type="domain" description="TonB-dependent receptor-like beta-barrel" evidence="12">
    <location>
        <begin position="284"/>
        <end position="739"/>
    </location>
</feature>
<reference evidence="14" key="1">
    <citation type="journal article" date="2014" name="Int. J. Syst. Evol. Microbiol.">
        <title>Complete genome sequence of Corynebacterium casei LMG S-19264T (=DSM 44701T), isolated from a smear-ripened cheese.</title>
        <authorList>
            <consortium name="US DOE Joint Genome Institute (JGI-PGF)"/>
            <person name="Walter F."/>
            <person name="Albersmeier A."/>
            <person name="Kalinowski J."/>
            <person name="Ruckert C."/>
        </authorList>
    </citation>
    <scope>NUCLEOTIDE SEQUENCE</scope>
    <source>
        <strain evidence="14">CGMCC 1.15448</strain>
    </source>
</reference>
<feature type="signal peptide" evidence="11">
    <location>
        <begin position="1"/>
        <end position="26"/>
    </location>
</feature>
<accession>A0A8J2UHE3</accession>
<name>A0A8J2UHE3_9BACT</name>
<dbReference type="GO" id="GO:0009279">
    <property type="term" value="C:cell outer membrane"/>
    <property type="evidence" value="ECO:0007669"/>
    <property type="project" value="UniProtKB-SubCell"/>
</dbReference>